<comment type="caution">
    <text evidence="1">The sequence shown here is derived from an EMBL/GenBank/DDBJ whole genome shotgun (WGS) entry which is preliminary data.</text>
</comment>
<gene>
    <name evidence="1" type="ORF">ACFO8Q_05050</name>
</gene>
<evidence type="ECO:0000313" key="2">
    <source>
        <dbReference type="Proteomes" id="UP001596002"/>
    </source>
</evidence>
<dbReference type="Gene3D" id="1.10.30.50">
    <property type="match status" value="1"/>
</dbReference>
<reference evidence="2" key="1">
    <citation type="journal article" date="2019" name="Int. J. Syst. Evol. Microbiol.">
        <title>The Global Catalogue of Microorganisms (GCM) 10K type strain sequencing project: providing services to taxonomists for standard genome sequencing and annotation.</title>
        <authorList>
            <consortium name="The Broad Institute Genomics Platform"/>
            <consortium name="The Broad Institute Genome Sequencing Center for Infectious Disease"/>
            <person name="Wu L."/>
            <person name="Ma J."/>
        </authorList>
    </citation>
    <scope>NUCLEOTIDE SEQUENCE [LARGE SCALE GENOMIC DNA]</scope>
    <source>
        <strain evidence="2">WYCCWR 12678</strain>
    </source>
</reference>
<name>A0ABV9PXI2_9BACL</name>
<keyword evidence="2" id="KW-1185">Reference proteome</keyword>
<sequence>MKRNLPSNLTAEDIENIQRKFNYSCSLTGIRDNVTLDHFIPVEWGHGGFYPGNVYPLEKTLNASKSNKNPFEWIKEVRRDKTLRRGKNIDQQWSELIQYLASENGLTVDEFKQFVKWCARNKRTVEEVRRDKRMSLEIYKEHRWDV</sequence>
<proteinExistence type="predicted"/>
<dbReference type="EMBL" id="JBHSHC010000029">
    <property type="protein sequence ID" value="MFC4766740.1"/>
    <property type="molecule type" value="Genomic_DNA"/>
</dbReference>
<accession>A0ABV9PXI2</accession>
<organism evidence="1 2">
    <name type="scientific">Effusibacillus consociatus</name>
    <dbReference type="NCBI Taxonomy" id="1117041"/>
    <lineage>
        <taxon>Bacteria</taxon>
        <taxon>Bacillati</taxon>
        <taxon>Bacillota</taxon>
        <taxon>Bacilli</taxon>
        <taxon>Bacillales</taxon>
        <taxon>Alicyclobacillaceae</taxon>
        <taxon>Effusibacillus</taxon>
    </lineage>
</organism>
<protein>
    <recommendedName>
        <fullName evidence="3">HNH endonuclease</fullName>
    </recommendedName>
</protein>
<evidence type="ECO:0008006" key="3">
    <source>
        <dbReference type="Google" id="ProtNLM"/>
    </source>
</evidence>
<dbReference type="Proteomes" id="UP001596002">
    <property type="component" value="Unassembled WGS sequence"/>
</dbReference>
<evidence type="ECO:0000313" key="1">
    <source>
        <dbReference type="EMBL" id="MFC4766740.1"/>
    </source>
</evidence>